<evidence type="ECO:0000313" key="5">
    <source>
        <dbReference type="EMBL" id="CAK8691374.1"/>
    </source>
</evidence>
<name>A0ABP0GHZ2_CLALP</name>
<protein>
    <recommendedName>
        <fullName evidence="4">HTH CENPB-type domain-containing protein</fullName>
    </recommendedName>
</protein>
<dbReference type="Pfam" id="PF03221">
    <property type="entry name" value="HTH_Tnp_Tc5"/>
    <property type="match status" value="1"/>
</dbReference>
<comment type="caution">
    <text evidence="5">The sequence shown here is derived from an EMBL/GenBank/DDBJ whole genome shotgun (WGS) entry which is preliminary data.</text>
</comment>
<accession>A0ABP0GHZ2</accession>
<dbReference type="Pfam" id="PF03184">
    <property type="entry name" value="DDE_1"/>
    <property type="match status" value="1"/>
</dbReference>
<evidence type="ECO:0000256" key="2">
    <source>
        <dbReference type="ARBA" id="ARBA00023125"/>
    </source>
</evidence>
<evidence type="ECO:0000256" key="3">
    <source>
        <dbReference type="ARBA" id="ARBA00023242"/>
    </source>
</evidence>
<dbReference type="EMBL" id="CAWYQH010000119">
    <property type="protein sequence ID" value="CAK8691374.1"/>
    <property type="molecule type" value="Genomic_DNA"/>
</dbReference>
<evidence type="ECO:0000256" key="1">
    <source>
        <dbReference type="ARBA" id="ARBA00004123"/>
    </source>
</evidence>
<reference evidence="5 6" key="1">
    <citation type="submission" date="2024-02" db="EMBL/GenBank/DDBJ databases">
        <authorList>
            <person name="Daric V."/>
            <person name="Darras S."/>
        </authorList>
    </citation>
    <scope>NUCLEOTIDE SEQUENCE [LARGE SCALE GENOMIC DNA]</scope>
</reference>
<keyword evidence="2" id="KW-0238">DNA-binding</keyword>
<organism evidence="5 6">
    <name type="scientific">Clavelina lepadiformis</name>
    <name type="common">Light-bulb sea squirt</name>
    <name type="synonym">Ascidia lepadiformis</name>
    <dbReference type="NCBI Taxonomy" id="159417"/>
    <lineage>
        <taxon>Eukaryota</taxon>
        <taxon>Metazoa</taxon>
        <taxon>Chordata</taxon>
        <taxon>Tunicata</taxon>
        <taxon>Ascidiacea</taxon>
        <taxon>Aplousobranchia</taxon>
        <taxon>Clavelinidae</taxon>
        <taxon>Clavelina</taxon>
    </lineage>
</organism>
<keyword evidence="6" id="KW-1185">Reference proteome</keyword>
<dbReference type="InterPro" id="IPR004875">
    <property type="entry name" value="DDE_SF_endonuclease_dom"/>
</dbReference>
<dbReference type="Gene3D" id="1.10.10.60">
    <property type="entry name" value="Homeodomain-like"/>
    <property type="match status" value="2"/>
</dbReference>
<evidence type="ECO:0000259" key="4">
    <source>
        <dbReference type="PROSITE" id="PS51253"/>
    </source>
</evidence>
<dbReference type="Pfam" id="PF04218">
    <property type="entry name" value="CENP-B_N"/>
    <property type="match status" value="1"/>
</dbReference>
<keyword evidence="3" id="KW-0539">Nucleus</keyword>
<dbReference type="PROSITE" id="PS51253">
    <property type="entry name" value="HTH_CENPB"/>
    <property type="match status" value="1"/>
</dbReference>
<dbReference type="SMART" id="SM00674">
    <property type="entry name" value="CENPB"/>
    <property type="match status" value="1"/>
</dbReference>
<dbReference type="InterPro" id="IPR007889">
    <property type="entry name" value="HTH_Psq"/>
</dbReference>
<dbReference type="InterPro" id="IPR009057">
    <property type="entry name" value="Homeodomain-like_sf"/>
</dbReference>
<dbReference type="PANTHER" id="PTHR19303:SF16">
    <property type="entry name" value="JERKY PROTEIN HOMOLOG-LIKE"/>
    <property type="match status" value="1"/>
</dbReference>
<comment type="subcellular location">
    <subcellularLocation>
        <location evidence="1">Nucleus</location>
    </subcellularLocation>
</comment>
<gene>
    <name evidence="5" type="ORF">CVLEPA_LOCUS23937</name>
</gene>
<dbReference type="PANTHER" id="PTHR19303">
    <property type="entry name" value="TRANSPOSON"/>
    <property type="match status" value="1"/>
</dbReference>
<dbReference type="SUPFAM" id="SSF46689">
    <property type="entry name" value="Homeodomain-like"/>
    <property type="match status" value="2"/>
</dbReference>
<dbReference type="Proteomes" id="UP001642483">
    <property type="component" value="Unassembled WGS sequence"/>
</dbReference>
<evidence type="ECO:0000313" key="6">
    <source>
        <dbReference type="Proteomes" id="UP001642483"/>
    </source>
</evidence>
<dbReference type="InterPro" id="IPR050863">
    <property type="entry name" value="CenT-Element_Derived"/>
</dbReference>
<dbReference type="InterPro" id="IPR006600">
    <property type="entry name" value="HTH_CenpB_DNA-bd_dom"/>
</dbReference>
<feature type="domain" description="HTH CENPB-type" evidence="4">
    <location>
        <begin position="76"/>
        <end position="147"/>
    </location>
</feature>
<proteinExistence type="predicted"/>
<sequence length="321" mass="36003">MSKPNETRKRVNLSVMQKLELIKKLEKGASVASVCDQYGVEKQTVSDIKKSKDKLLKYATSYCVDAASSKGGKVSNRKHMKMGKEQSLDAAVMKWYVQQRSSGVNVRGTELIAAAAKLATSLGLTDFKGSDGWLWRFRNRHGLFNEVLHGEAGDADTASVAPLREKLTKMISDAGLTLSQVYNADETGIFWRSIPKNSQVRQGEEKTKGKKTSKERLSVLVGSNATGTHRLKLAVVGKSKKPRAFKGLNVERDLPVVYYNSKKAWFNSAIFTDWFFSHFVPATRKYQEEVLKISPDDVRAVPFYAARRHLQKLLLITYCFN</sequence>